<accession>A0A8S9PVL9</accession>
<organism evidence="2 3">
    <name type="scientific">Brassica cretica</name>
    <name type="common">Mustard</name>
    <dbReference type="NCBI Taxonomy" id="69181"/>
    <lineage>
        <taxon>Eukaryota</taxon>
        <taxon>Viridiplantae</taxon>
        <taxon>Streptophyta</taxon>
        <taxon>Embryophyta</taxon>
        <taxon>Tracheophyta</taxon>
        <taxon>Spermatophyta</taxon>
        <taxon>Magnoliopsida</taxon>
        <taxon>eudicotyledons</taxon>
        <taxon>Gunneridae</taxon>
        <taxon>Pentapetalae</taxon>
        <taxon>rosids</taxon>
        <taxon>malvids</taxon>
        <taxon>Brassicales</taxon>
        <taxon>Brassicaceae</taxon>
        <taxon>Brassiceae</taxon>
        <taxon>Brassica</taxon>
    </lineage>
</organism>
<sequence>MNRSFITEFAFGSISFRTVHDLVSDVVSVISDIPHVDSVGTPAPNSNRIPFSSTSAGRLSGKAEGLCV</sequence>
<feature type="region of interest" description="Disordered" evidence="1">
    <location>
        <begin position="44"/>
        <end position="68"/>
    </location>
</feature>
<evidence type="ECO:0000313" key="3">
    <source>
        <dbReference type="Proteomes" id="UP000712600"/>
    </source>
</evidence>
<feature type="compositionally biased region" description="Polar residues" evidence="1">
    <location>
        <begin position="44"/>
        <end position="57"/>
    </location>
</feature>
<evidence type="ECO:0000313" key="2">
    <source>
        <dbReference type="EMBL" id="KAF3522482.1"/>
    </source>
</evidence>
<comment type="caution">
    <text evidence="2">The sequence shown here is derived from an EMBL/GenBank/DDBJ whole genome shotgun (WGS) entry which is preliminary data.</text>
</comment>
<dbReference type="Proteomes" id="UP000712600">
    <property type="component" value="Unassembled WGS sequence"/>
</dbReference>
<dbReference type="EMBL" id="QGKX02001347">
    <property type="protein sequence ID" value="KAF3522482.1"/>
    <property type="molecule type" value="Genomic_DNA"/>
</dbReference>
<dbReference type="AlphaFoldDB" id="A0A8S9PVL9"/>
<gene>
    <name evidence="2" type="ORF">F2Q69_00050409</name>
</gene>
<protein>
    <submittedName>
        <fullName evidence="2">Uncharacterized protein</fullName>
    </submittedName>
</protein>
<reference evidence="2" key="1">
    <citation type="submission" date="2019-12" db="EMBL/GenBank/DDBJ databases">
        <title>Genome sequencing and annotation of Brassica cretica.</title>
        <authorList>
            <person name="Studholme D.J."/>
            <person name="Sarris P."/>
        </authorList>
    </citation>
    <scope>NUCLEOTIDE SEQUENCE</scope>
    <source>
        <strain evidence="2">PFS-109/04</strain>
        <tissue evidence="2">Leaf</tissue>
    </source>
</reference>
<name>A0A8S9PVL9_BRACR</name>
<evidence type="ECO:0000256" key="1">
    <source>
        <dbReference type="SAM" id="MobiDB-lite"/>
    </source>
</evidence>
<proteinExistence type="predicted"/>